<dbReference type="EMBL" id="FXTU01000012">
    <property type="protein sequence ID" value="SMP34842.1"/>
    <property type="molecule type" value="Genomic_DNA"/>
</dbReference>
<protein>
    <submittedName>
        <fullName evidence="2">Uncharacterized protein</fullName>
    </submittedName>
</protein>
<sequence>MNYWRRDRSSSCALLWLVMIGALAWLLAPSLRRLWNRAQGQGMAVTMSNLASQTKTQMGQYIDLTKFIKRKSKSEAQPSATRQPNHMAPEMADMGDLTDQNAFDDHFEPPERGQE</sequence>
<comment type="caution">
    <text evidence="2">The sequence shown here is derived from an EMBL/GenBank/DDBJ whole genome shotgun (WGS) entry which is preliminary data.</text>
</comment>
<gene>
    <name evidence="2" type="ORF">SAMN06265361_11216</name>
</gene>
<evidence type="ECO:0000313" key="3">
    <source>
        <dbReference type="Proteomes" id="UP001157946"/>
    </source>
</evidence>
<dbReference type="Proteomes" id="UP001157946">
    <property type="component" value="Unassembled WGS sequence"/>
</dbReference>
<proteinExistence type="predicted"/>
<organism evidence="2 3">
    <name type="scientific">Laceyella tengchongensis</name>
    <dbReference type="NCBI Taxonomy" id="574699"/>
    <lineage>
        <taxon>Bacteria</taxon>
        <taxon>Bacillati</taxon>
        <taxon>Bacillota</taxon>
        <taxon>Bacilli</taxon>
        <taxon>Bacillales</taxon>
        <taxon>Thermoactinomycetaceae</taxon>
        <taxon>Laceyella</taxon>
    </lineage>
</organism>
<feature type="region of interest" description="Disordered" evidence="1">
    <location>
        <begin position="70"/>
        <end position="115"/>
    </location>
</feature>
<evidence type="ECO:0000313" key="2">
    <source>
        <dbReference type="EMBL" id="SMP34842.1"/>
    </source>
</evidence>
<feature type="compositionally biased region" description="Polar residues" evidence="1">
    <location>
        <begin position="75"/>
        <end position="84"/>
    </location>
</feature>
<accession>A0AA45WSA8</accession>
<dbReference type="RefSeq" id="WP_102991381.1">
    <property type="nucleotide sequence ID" value="NZ_FXTU01000012.1"/>
</dbReference>
<evidence type="ECO:0000256" key="1">
    <source>
        <dbReference type="SAM" id="MobiDB-lite"/>
    </source>
</evidence>
<reference evidence="2" key="1">
    <citation type="submission" date="2017-05" db="EMBL/GenBank/DDBJ databases">
        <authorList>
            <person name="Varghese N."/>
            <person name="Submissions S."/>
        </authorList>
    </citation>
    <scope>NUCLEOTIDE SEQUENCE</scope>
    <source>
        <strain evidence="2">DSM 45262</strain>
    </source>
</reference>
<keyword evidence="3" id="KW-1185">Reference proteome</keyword>
<feature type="compositionally biased region" description="Basic and acidic residues" evidence="1">
    <location>
        <begin position="103"/>
        <end position="115"/>
    </location>
</feature>
<name>A0AA45WSA8_9BACL</name>
<dbReference type="AlphaFoldDB" id="A0AA45WSA8"/>